<proteinExistence type="predicted"/>
<keyword evidence="3" id="KW-0547">Nucleotide-binding</keyword>
<comment type="caution">
    <text evidence="10">The sequence shown here is derived from an EMBL/GenBank/DDBJ whole genome shotgun (WGS) entry which is preliminary data.</text>
</comment>
<protein>
    <recommendedName>
        <fullName evidence="12">Disease resistance protein RPM1</fullName>
    </recommendedName>
</protein>
<feature type="domain" description="NB-ARC" evidence="6">
    <location>
        <begin position="179"/>
        <end position="344"/>
    </location>
</feature>
<feature type="domain" description="Disease resistance N-terminal" evidence="7">
    <location>
        <begin position="5"/>
        <end position="87"/>
    </location>
</feature>
<dbReference type="Gene3D" id="3.40.50.300">
    <property type="entry name" value="P-loop containing nucleotide triphosphate hydrolases"/>
    <property type="match status" value="3"/>
</dbReference>
<keyword evidence="4" id="KW-0611">Plant defense</keyword>
<dbReference type="Pfam" id="PF23598">
    <property type="entry name" value="LRR_14"/>
    <property type="match status" value="3"/>
</dbReference>
<name>A0A7J6EJF3_CANSA</name>
<dbReference type="InterPro" id="IPR032675">
    <property type="entry name" value="LRR_dom_sf"/>
</dbReference>
<reference evidence="10 11" key="1">
    <citation type="journal article" date="2020" name="bioRxiv">
        <title>Sequence and annotation of 42 cannabis genomes reveals extensive copy number variation in cannabinoid synthesis and pathogen resistance genes.</title>
        <authorList>
            <person name="Mckernan K.J."/>
            <person name="Helbert Y."/>
            <person name="Kane L.T."/>
            <person name="Ebling H."/>
            <person name="Zhang L."/>
            <person name="Liu B."/>
            <person name="Eaton Z."/>
            <person name="Mclaughlin S."/>
            <person name="Kingan S."/>
            <person name="Baybayan P."/>
            <person name="Concepcion G."/>
            <person name="Jordan M."/>
            <person name="Riva A."/>
            <person name="Barbazuk W."/>
            <person name="Harkins T."/>
        </authorList>
    </citation>
    <scope>NUCLEOTIDE SEQUENCE [LARGE SCALE GENOMIC DNA]</scope>
    <source>
        <strain evidence="11">cv. Jamaican Lion 4</strain>
        <tissue evidence="10">Leaf</tissue>
    </source>
</reference>
<feature type="domain" description="NB-ARC" evidence="6">
    <location>
        <begin position="1111"/>
        <end position="1274"/>
    </location>
</feature>
<keyword evidence="5" id="KW-0175">Coiled coil</keyword>
<dbReference type="SUPFAM" id="SSF52058">
    <property type="entry name" value="L domain-like"/>
    <property type="match status" value="3"/>
</dbReference>
<dbReference type="CDD" id="cd14798">
    <property type="entry name" value="RX-CC_like"/>
    <property type="match status" value="3"/>
</dbReference>
<evidence type="ECO:0000259" key="6">
    <source>
        <dbReference type="Pfam" id="PF00931"/>
    </source>
</evidence>
<evidence type="ECO:0000256" key="5">
    <source>
        <dbReference type="SAM" id="Coils"/>
    </source>
</evidence>
<evidence type="ECO:0000256" key="4">
    <source>
        <dbReference type="ARBA" id="ARBA00022821"/>
    </source>
</evidence>
<dbReference type="InterPro" id="IPR042197">
    <property type="entry name" value="Apaf_helical"/>
</dbReference>
<dbReference type="FunFam" id="3.40.50.300:FF:001091">
    <property type="entry name" value="Probable disease resistance protein At1g61300"/>
    <property type="match status" value="3"/>
</dbReference>
<evidence type="ECO:0000259" key="9">
    <source>
        <dbReference type="Pfam" id="PF23598"/>
    </source>
</evidence>
<dbReference type="InterPro" id="IPR055414">
    <property type="entry name" value="LRR_R13L4/SHOC2-like"/>
</dbReference>
<keyword evidence="2" id="KW-0677">Repeat</keyword>
<dbReference type="EMBL" id="JAATIQ010000384">
    <property type="protein sequence ID" value="KAF4358476.1"/>
    <property type="molecule type" value="Genomic_DNA"/>
</dbReference>
<feature type="coiled-coil region" evidence="5">
    <location>
        <begin position="946"/>
        <end position="1014"/>
    </location>
</feature>
<dbReference type="Pfam" id="PF23559">
    <property type="entry name" value="WHD_DRP"/>
    <property type="match status" value="3"/>
</dbReference>
<dbReference type="InterPro" id="IPR044974">
    <property type="entry name" value="Disease_R_plants"/>
</dbReference>
<evidence type="ECO:0008006" key="12">
    <source>
        <dbReference type="Google" id="ProtNLM"/>
    </source>
</evidence>
<feature type="domain" description="Disease resistance R13L4/SHOC-2-like LRR" evidence="9">
    <location>
        <begin position="1550"/>
        <end position="1815"/>
    </location>
</feature>
<dbReference type="Proteomes" id="UP000583929">
    <property type="component" value="Unassembled WGS sequence"/>
</dbReference>
<evidence type="ECO:0000256" key="3">
    <source>
        <dbReference type="ARBA" id="ARBA00022741"/>
    </source>
</evidence>
<feature type="coiled-coil region" evidence="5">
    <location>
        <begin position="1905"/>
        <end position="1932"/>
    </location>
</feature>
<dbReference type="InterPro" id="IPR027417">
    <property type="entry name" value="P-loop_NTPase"/>
</dbReference>
<feature type="domain" description="NB-ARC" evidence="6">
    <location>
        <begin position="2061"/>
        <end position="2220"/>
    </location>
</feature>
<sequence>MAESFLTPVIQSLICLLKEEVRSLKGVHNEVESLKKELEIIQSLFKDTDERELTSNAVKIWMKQLREQADHIEDVVDEYRWHLAQGATDKSGFIGFFCKIGGRIKALKSRYPLASHIKDINQSLRRIKDAGQGFALGHSLQRVQGSTSENSCTEEQDTRLGSHFVEQDDEYLDVPLAQKKLKSSLVEGMSARMIISVVGQGGIGKTTLVKKVYDEVKHKFDCHAWITVSKSYDLMISLKNTMKQIGLRAESTSLDYDTMIQELITPLRQHLETKRYVIIFDDVWDRGFWEKMKYALPSNDNGSRVIITTRNENVSPSDDAIQRLETWSHNMAFELFCKKAFRHEFKGCCPEELVKLSHEILKKCQGLPLAIGAIAGLLSRKKKIQSEWKKVLHDIDFELNTNPQLVRIFEILSLSYLDLPYHLKSCLMYFAIFPEDYLIQKLRLCQLWISEGFVQAREGKSLEEEAEGYLNELAERSLVSIEMMGGRVRGCKVHDLMHEFILLKVKDLCFCQILTTKKSEFEENKPRRLSIHGSIPKSVIKTIQQCTTIHSIFLQNFNDDDQWSGKDFLVALFKSLKLLKVLAINDETLDYVPKEVGKLFHLRLLDLSFSKIKALPESIGKLHNLQHLNLKDTQVDKLPKSLGKLHNLLTLNLHNTLLHELPKEINKLCNLKSLFASRMKDLPGRSGDLFGVKIQEGFGNLENLEELKIVELHQDVVGFTKELENLSKLKSLGVTNVTKESSRAVCGVVAKKLSHLKYLNLDTNDAEEFLDLGPISSSPPPLLEVLHLSGLLNKFPHWVSHLTNLEAFILYGSKLTVNPLKYLKDLPNLISLRLRDNSYEGDQLHFEEGCFPKLNELHLICLPNLKLMKIDRGALPLLTTLYINSCPLMEGLPSGIQYLPKLKEFISRSMSMDFMDRMKPSEGELCYKSKKKMAETFLTPVIESLIQLLKDEVKSLKSVHKEVESLKKELEIIQSLFKDTDERELTSNAVKVWLKQLREQADRIEDVVDEYRWHLVQGTADKSGFIGFFYNIGGRIKALKSRYPLSSHIQDINLSLRRIKDTGQGFALGHSLQRVQGSTSENSCIKEQDTRLGSHFVGQYDEYLDVPLAQKKLKSSLVEGMSARMIISVVGQGGIGKTTLVKKVYDEVKHKFDCHAWITVSKSYDLMISLKNTMKQIGLRAESTSLDYDTMIQDLITPLWQHLETKRYVIIFDDVWDRGFWEKMKYALPSNDNGSRVIITTRNETVAPCDDIQRLEIWSHKMAFELFSKKAFRYEFNGCCPEELVKLSYEILKKCQGLPLAIGAIAGLLSRKKKVQSEWKKVLDDIDFEFKTNPQLVGIFEILSLSYVDLPFHLKSCLLYFGIFPEDYSLPKGRLCHLWISEGFVKVREGKSLKEEAERYLNELAERSLVSIEMRRGRGKGCKVHDLMHEFILLKVKDLCFCQILNKNKLEFEENKPRRLSIHRSIPKTVIKTIQQCTTVRSIFLKNFNDDEQWNGKYFLMALFQNLKLLKVLVIDDATLDYLPKEIEKLFHLRLLDLSFSKIKVLPESIGKLHNLQCLNLKGTQIDKLPKSIGKLQYLRTLNLWNTLVHELPMEINKLCNLHNLFVCRMKDLPERPGDLFGVKIQEGFGNLENLEMLEFVELQHDIVGFTKELENLSKLKNLGVTNVTKESSKAICAVVAKKLSHLEYLYLYTKDADEFLDLEPISSSPPLLLESIELSGRLNKFPHWVLDLTNLESFILCSSKLTVNPLKYLKDLPNLMWLRLYDHSYEGEELHFEEGGFPKLNELCLINLPELKMMKIDRGTLPLLTALIISSCPLMEQLPSGVQYLTKLKSFSSRNMSVDFINGVHRNEGPDYYKIQNLSHFVFVFRRSYIEKRGRKMAETFLTPIIHSLIDLLKDEIGSIKGIRKKVESLKRELDIIQALLKDADAKANREDLISDAMKVWMKQLREEADHINDVIDEYRWHVAQSTTKKCGFNGFFCPIKALKSRYTISSQIEDIIQSLRQIKDVGQGFGLSQSLQGLQGSGDKTSWTEEHGDRFGAHFVEEDEEYVDIPLFQGQLKSFLLEGESQRMIISLVGQGGIGKTTLAKKVYNEVKHKFEFHAWITVSQSYDMKILLKDMMGQFGLKAECSILGHDMMIQGLITPLRQHLETKRYVVIFDDVWDTNFWEKMKYALPGNDNGSRVIITTRNEVVVPCDFVQKLETWSHDMAYELFCKKTLCPVEVEKLSHKIIQKCQGLPLAIRAIAGLLSRKNVQFEWQKVLDNIDFEFKTNPQLTRIFKILSLSYRDLPYHLKPCLLYFGIFPEDYLIEKERLCGLWIYEGFVQAREGKTVEEEAEGYLNELVERNLVSLEFLYGTVKGCKVHDLMHEFIISKVNDLCFCQILSQKTSEFDENKHRRLSIHGTIPTSITRKIQHYTTIRSILLLNVNEIKCIDKSFMVALFQNLKLLKVLDFENAPLDYLPKEVGNLFQLRYLNLKDTNIKALPESICNLHDLHYLSLENTQVDKLPKSIGKLHNLRVLNILQAFVRELPKEINKLSNVRQIFASRKEDSLANLSAVKIQEGFSFLENLEILLHVEVYQDVVGFTNELKNLSNLKMLGVSNLTKETSKAICDVSKRLNHLHTLLLSVGDVDEILDLEPISSSPPPLLHTLYLSGRLNKFPHWLLDINNLVVLILRHSKLTENPLKYLKDLPNLTCLLLMDNSYEGVQLHFEEGSFPKLNEIRLKYLPELKFMKIDKGALPLLKVLIIESCPLIEEVPSGIQYLTKLKKFGIWNMPKNFVDRVQSNEGPVYSKIQHLPIVDIM</sequence>
<organism evidence="10 11">
    <name type="scientific">Cannabis sativa</name>
    <name type="common">Hemp</name>
    <name type="synonym">Marijuana</name>
    <dbReference type="NCBI Taxonomy" id="3483"/>
    <lineage>
        <taxon>Eukaryota</taxon>
        <taxon>Viridiplantae</taxon>
        <taxon>Streptophyta</taxon>
        <taxon>Embryophyta</taxon>
        <taxon>Tracheophyta</taxon>
        <taxon>Spermatophyta</taxon>
        <taxon>Magnoliopsida</taxon>
        <taxon>eudicotyledons</taxon>
        <taxon>Gunneridae</taxon>
        <taxon>Pentapetalae</taxon>
        <taxon>rosids</taxon>
        <taxon>fabids</taxon>
        <taxon>Rosales</taxon>
        <taxon>Cannabaceae</taxon>
        <taxon>Cannabis</taxon>
    </lineage>
</organism>
<feature type="coiled-coil region" evidence="5">
    <location>
        <begin position="17"/>
        <end position="51"/>
    </location>
</feature>
<dbReference type="InterPro" id="IPR036388">
    <property type="entry name" value="WH-like_DNA-bd_sf"/>
</dbReference>
<dbReference type="InterPro" id="IPR002182">
    <property type="entry name" value="NB-ARC"/>
</dbReference>
<dbReference type="InterPro" id="IPR058922">
    <property type="entry name" value="WHD_DRP"/>
</dbReference>
<dbReference type="InterPro" id="IPR041118">
    <property type="entry name" value="Rx_N"/>
</dbReference>
<dbReference type="GO" id="GO:0098542">
    <property type="term" value="P:defense response to other organism"/>
    <property type="evidence" value="ECO:0007669"/>
    <property type="project" value="TreeGrafter"/>
</dbReference>
<keyword evidence="11" id="KW-1185">Reference proteome</keyword>
<dbReference type="InterPro" id="IPR003591">
    <property type="entry name" value="Leu-rich_rpt_typical-subtyp"/>
</dbReference>
<evidence type="ECO:0000313" key="10">
    <source>
        <dbReference type="EMBL" id="KAF4358476.1"/>
    </source>
</evidence>
<evidence type="ECO:0000256" key="1">
    <source>
        <dbReference type="ARBA" id="ARBA00022614"/>
    </source>
</evidence>
<keyword evidence="1" id="KW-0433">Leucine-rich repeat</keyword>
<feature type="domain" description="Disease resistance N-terminal" evidence="7">
    <location>
        <begin position="1887"/>
        <end position="1973"/>
    </location>
</feature>
<dbReference type="SMART" id="SM00369">
    <property type="entry name" value="LRR_TYP"/>
    <property type="match status" value="6"/>
</dbReference>
<evidence type="ECO:0000313" key="11">
    <source>
        <dbReference type="Proteomes" id="UP000583929"/>
    </source>
</evidence>
<feature type="domain" description="Disease resistance R13L4/SHOC-2-like LRR" evidence="9">
    <location>
        <begin position="619"/>
        <end position="904"/>
    </location>
</feature>
<feature type="domain" description="Disease resistance protein winged helix" evidence="8">
    <location>
        <begin position="432"/>
        <end position="501"/>
    </location>
</feature>
<dbReference type="SUPFAM" id="SSF52540">
    <property type="entry name" value="P-loop containing nucleoside triphosphate hydrolases"/>
    <property type="match status" value="3"/>
</dbReference>
<feature type="domain" description="Disease resistance N-terminal" evidence="7">
    <location>
        <begin position="937"/>
        <end position="1019"/>
    </location>
</feature>
<feature type="domain" description="Disease resistance R13L4/SHOC-2-like LRR" evidence="9">
    <location>
        <begin position="2489"/>
        <end position="2771"/>
    </location>
</feature>
<feature type="domain" description="Disease resistance protein winged helix" evidence="8">
    <location>
        <begin position="2304"/>
        <end position="2373"/>
    </location>
</feature>
<dbReference type="FunFam" id="1.10.10.10:FF:000322">
    <property type="entry name" value="Probable disease resistance protein At1g63360"/>
    <property type="match status" value="3"/>
</dbReference>
<dbReference type="Gene3D" id="1.10.10.10">
    <property type="entry name" value="Winged helix-like DNA-binding domain superfamily/Winged helix DNA-binding domain"/>
    <property type="match status" value="3"/>
</dbReference>
<gene>
    <name evidence="10" type="ORF">G4B88_020154</name>
</gene>
<dbReference type="Pfam" id="PF18052">
    <property type="entry name" value="Rx_N"/>
    <property type="match status" value="3"/>
</dbReference>
<evidence type="ECO:0000259" key="7">
    <source>
        <dbReference type="Pfam" id="PF18052"/>
    </source>
</evidence>
<dbReference type="PANTHER" id="PTHR23155">
    <property type="entry name" value="DISEASE RESISTANCE PROTEIN RP"/>
    <property type="match status" value="1"/>
</dbReference>
<dbReference type="Gene3D" id="3.80.10.10">
    <property type="entry name" value="Ribonuclease Inhibitor"/>
    <property type="match status" value="3"/>
</dbReference>
<dbReference type="Gene3D" id="1.10.8.430">
    <property type="entry name" value="Helical domain of apoptotic protease-activating factors"/>
    <property type="match status" value="3"/>
</dbReference>
<feature type="domain" description="Disease resistance protein winged helix" evidence="8">
    <location>
        <begin position="1363"/>
        <end position="1432"/>
    </location>
</feature>
<dbReference type="Gene3D" id="1.20.5.4130">
    <property type="match status" value="3"/>
</dbReference>
<dbReference type="PRINTS" id="PR00364">
    <property type="entry name" value="DISEASERSIST"/>
</dbReference>
<dbReference type="GO" id="GO:0043531">
    <property type="term" value="F:ADP binding"/>
    <property type="evidence" value="ECO:0007669"/>
    <property type="project" value="InterPro"/>
</dbReference>
<evidence type="ECO:0000259" key="8">
    <source>
        <dbReference type="Pfam" id="PF23559"/>
    </source>
</evidence>
<dbReference type="PANTHER" id="PTHR23155:SF1052">
    <property type="entry name" value="DISEASE RESISTANCE PROTEIN RPM1"/>
    <property type="match status" value="1"/>
</dbReference>
<dbReference type="InterPro" id="IPR038005">
    <property type="entry name" value="RX-like_CC"/>
</dbReference>
<dbReference type="Pfam" id="PF00931">
    <property type="entry name" value="NB-ARC"/>
    <property type="match status" value="3"/>
</dbReference>
<accession>A0A7J6EJF3</accession>
<evidence type="ECO:0000256" key="2">
    <source>
        <dbReference type="ARBA" id="ARBA00022737"/>
    </source>
</evidence>